<dbReference type="NCBIfam" id="TIGR01640">
    <property type="entry name" value="F_box_assoc_1"/>
    <property type="match status" value="1"/>
</dbReference>
<evidence type="ECO:0000313" key="2">
    <source>
        <dbReference type="EMBL" id="VYS45760.1"/>
    </source>
</evidence>
<feature type="domain" description="F-box associated beta-propeller type 1" evidence="1">
    <location>
        <begin position="46"/>
        <end position="220"/>
    </location>
</feature>
<gene>
    <name evidence="2" type="ORF">AN1_LOCUS1261</name>
</gene>
<organism evidence="2 3">
    <name type="scientific">Arabidopsis thaliana</name>
    <name type="common">Mouse-ear cress</name>
    <dbReference type="NCBI Taxonomy" id="3702"/>
    <lineage>
        <taxon>Eukaryota</taxon>
        <taxon>Viridiplantae</taxon>
        <taxon>Streptophyta</taxon>
        <taxon>Embryophyta</taxon>
        <taxon>Tracheophyta</taxon>
        <taxon>Spermatophyta</taxon>
        <taxon>Magnoliopsida</taxon>
        <taxon>eudicotyledons</taxon>
        <taxon>Gunneridae</taxon>
        <taxon>Pentapetalae</taxon>
        <taxon>rosids</taxon>
        <taxon>malvids</taxon>
        <taxon>Brassicales</taxon>
        <taxon>Brassicaceae</taxon>
        <taxon>Camelineae</taxon>
        <taxon>Arabidopsis</taxon>
    </lineage>
</organism>
<evidence type="ECO:0000313" key="3">
    <source>
        <dbReference type="Proteomes" id="UP000426265"/>
    </source>
</evidence>
<dbReference type="AlphaFoldDB" id="A0A654EAH9"/>
<dbReference type="Proteomes" id="UP000426265">
    <property type="component" value="Unassembled WGS sequence"/>
</dbReference>
<dbReference type="InterPro" id="IPR017451">
    <property type="entry name" value="F-box-assoc_interact_dom"/>
</dbReference>
<sequence length="224" mass="25276">MRGREQQFTVFNNVSSSEVSNNLSGSTVSCVGIDFDELENPCLNLQWVVVDESFNGFLELPDSSVCLRGTPYWLGYLNGVPYGTIQSFDFYKQRFKSLFLTPSCVVSEKLENSLSLGVFRGDRLSLLHKSRVTSKIHLWVMKKHWSRLMTVGLPEFPMCPKYSSYFIENHGKIVLSIHHLGSISIYIVGEDQECQKVKYSSMDRSVGGSGCYYVPSLLPVPGFL</sequence>
<dbReference type="EMBL" id="CACRSJ010000104">
    <property type="protein sequence ID" value="VYS45760.1"/>
    <property type="molecule type" value="Genomic_DNA"/>
</dbReference>
<evidence type="ECO:0000259" key="1">
    <source>
        <dbReference type="Pfam" id="PF07734"/>
    </source>
</evidence>
<accession>A0A654EAH9</accession>
<proteinExistence type="predicted"/>
<dbReference type="PROSITE" id="PS51257">
    <property type="entry name" value="PROKAR_LIPOPROTEIN"/>
    <property type="match status" value="1"/>
</dbReference>
<dbReference type="ExpressionAtlas" id="A0A654EAH9">
    <property type="expression patterns" value="baseline and differential"/>
</dbReference>
<protein>
    <recommendedName>
        <fullName evidence="1">F-box associated beta-propeller type 1 domain-containing protein</fullName>
    </recommendedName>
</protein>
<reference evidence="2 3" key="1">
    <citation type="submission" date="2019-11" db="EMBL/GenBank/DDBJ databases">
        <authorList>
            <person name="Jiao W.-B."/>
            <person name="Schneeberger K."/>
        </authorList>
    </citation>
    <scope>NUCLEOTIDE SEQUENCE [LARGE SCALE GENOMIC DNA]</scope>
    <source>
        <strain evidence="3">cv. An-1</strain>
    </source>
</reference>
<dbReference type="InterPro" id="IPR006527">
    <property type="entry name" value="F-box-assoc_dom_typ1"/>
</dbReference>
<dbReference type="Pfam" id="PF07734">
    <property type="entry name" value="FBA_1"/>
    <property type="match status" value="1"/>
</dbReference>
<name>A0A654EAH9_ARATH</name>